<accession>R5ZLH5</accession>
<dbReference type="Proteomes" id="UP000018175">
    <property type="component" value="Unassembled WGS sequence"/>
</dbReference>
<dbReference type="GO" id="GO:0016301">
    <property type="term" value="F:kinase activity"/>
    <property type="evidence" value="ECO:0007669"/>
    <property type="project" value="UniProtKB-KW"/>
</dbReference>
<dbReference type="EMBL" id="CBBU010000077">
    <property type="protein sequence ID" value="CDA40498.1"/>
    <property type="molecule type" value="Genomic_DNA"/>
</dbReference>
<protein>
    <submittedName>
        <fullName evidence="1">Two-component system OmpR family phosphate regulon sensor histidine kinase PhoR</fullName>
    </submittedName>
</protein>
<gene>
    <name evidence="1" type="ORF">BN765_02182</name>
</gene>
<keyword evidence="1" id="KW-0418">Kinase</keyword>
<dbReference type="AlphaFoldDB" id="R5ZLH5"/>
<proteinExistence type="predicted"/>
<sequence>MSTICYKADYKRIYNYYSDRLYLQANEIANEYALDYLSETKLRRIELEMKSLSTFNDTRIMFITPSGDVILDTNNSSTDKSNEDRILFSINDFDYGDLKGKHDILWDFYGQNHVHYSFW</sequence>
<reference evidence="1" key="1">
    <citation type="submission" date="2012-11" db="EMBL/GenBank/DDBJ databases">
        <title>Dependencies among metagenomic species, viruses, plasmids and units of genetic variation.</title>
        <authorList>
            <person name="Nielsen H.B."/>
            <person name="Almeida M."/>
            <person name="Juncker A.S."/>
            <person name="Rasmussen S."/>
            <person name="Li J."/>
            <person name="Sunagawa S."/>
            <person name="Plichta D."/>
            <person name="Gautier L."/>
            <person name="Le Chatelier E."/>
            <person name="Peletier E."/>
            <person name="Bonde I."/>
            <person name="Nielsen T."/>
            <person name="Manichanh C."/>
            <person name="Arumugam M."/>
            <person name="Batto J."/>
            <person name="Santos M.B.Q.D."/>
            <person name="Blom N."/>
            <person name="Borruel N."/>
            <person name="Burgdorf K.S."/>
            <person name="Boumezbeur F."/>
            <person name="Casellas F."/>
            <person name="Dore J."/>
            <person name="Guarner F."/>
            <person name="Hansen T."/>
            <person name="Hildebrand F."/>
            <person name="Kaas R.S."/>
            <person name="Kennedy S."/>
            <person name="Kristiansen K."/>
            <person name="Kultima J.R."/>
            <person name="Leonard P."/>
            <person name="Levenez F."/>
            <person name="Lund O."/>
            <person name="Moumen B."/>
            <person name="Le Paslier D."/>
            <person name="Pons N."/>
            <person name="Pedersen O."/>
            <person name="Prifti E."/>
            <person name="Qin J."/>
            <person name="Raes J."/>
            <person name="Tap J."/>
            <person name="Tims S."/>
            <person name="Ussery D.W."/>
            <person name="Yamada T."/>
            <person name="MetaHit consortium"/>
            <person name="Renault P."/>
            <person name="Sicheritz-Ponten T."/>
            <person name="Bork P."/>
            <person name="Wang J."/>
            <person name="Brunak S."/>
            <person name="Ehrlich S.D."/>
        </authorList>
    </citation>
    <scope>NUCLEOTIDE SEQUENCE [LARGE SCALE GENOMIC DNA]</scope>
</reference>
<comment type="caution">
    <text evidence="1">The sequence shown here is derived from an EMBL/GenBank/DDBJ whole genome shotgun (WGS) entry which is preliminary data.</text>
</comment>
<organism evidence="1">
    <name type="scientific">Lachnospira eligens CAG:72</name>
    <dbReference type="NCBI Taxonomy" id="1263077"/>
    <lineage>
        <taxon>Bacteria</taxon>
        <taxon>Bacillati</taxon>
        <taxon>Bacillota</taxon>
        <taxon>Clostridia</taxon>
        <taxon>Lachnospirales</taxon>
        <taxon>Lachnospiraceae</taxon>
        <taxon>Lachnospira</taxon>
    </lineage>
</organism>
<name>R5ZLH5_9FIRM</name>
<evidence type="ECO:0000313" key="1">
    <source>
        <dbReference type="EMBL" id="CDA40498.1"/>
    </source>
</evidence>
<keyword evidence="1" id="KW-0808">Transferase</keyword>